<dbReference type="GO" id="GO:0047834">
    <property type="term" value="F:D-threo-aldose 1-dehydrogenase activity"/>
    <property type="evidence" value="ECO:0007669"/>
    <property type="project" value="UniProtKB-EC"/>
</dbReference>
<protein>
    <submittedName>
        <fullName evidence="2">D-threo-aldose 1-dehydrogenase</fullName>
        <ecNumber evidence="2">1.1.1.122</ecNumber>
    </submittedName>
</protein>
<dbReference type="InterPro" id="IPR036812">
    <property type="entry name" value="NAD(P)_OxRdtase_dom_sf"/>
</dbReference>
<keyword evidence="3" id="KW-1185">Reference proteome</keyword>
<dbReference type="EMBL" id="JAUSYY010000001">
    <property type="protein sequence ID" value="MDQ0895146.1"/>
    <property type="molecule type" value="Genomic_DNA"/>
</dbReference>
<proteinExistence type="predicted"/>
<dbReference type="Proteomes" id="UP001239083">
    <property type="component" value="Unassembled WGS sequence"/>
</dbReference>
<dbReference type="Gene3D" id="3.20.20.100">
    <property type="entry name" value="NADP-dependent oxidoreductase domain"/>
    <property type="match status" value="1"/>
</dbReference>
<dbReference type="CDD" id="cd19162">
    <property type="entry name" value="AKR_FDH"/>
    <property type="match status" value="1"/>
</dbReference>
<evidence type="ECO:0000313" key="2">
    <source>
        <dbReference type="EMBL" id="MDQ0895146.1"/>
    </source>
</evidence>
<dbReference type="EC" id="1.1.1.122" evidence="2"/>
<gene>
    <name evidence="2" type="ORF">QFZ26_002701</name>
</gene>
<dbReference type="InterPro" id="IPR020471">
    <property type="entry name" value="AKR"/>
</dbReference>
<comment type="caution">
    <text evidence="2">The sequence shown here is derived from an EMBL/GenBank/DDBJ whole genome shotgun (WGS) entry which is preliminary data.</text>
</comment>
<dbReference type="RefSeq" id="WP_307042967.1">
    <property type="nucleotide sequence ID" value="NZ_JAUSYY010000001.1"/>
</dbReference>
<dbReference type="InterPro" id="IPR044477">
    <property type="entry name" value="FDH-like"/>
</dbReference>
<keyword evidence="2" id="KW-0560">Oxidoreductase</keyword>
<name>A0ABU0RAP8_9MICO</name>
<feature type="domain" description="NADP-dependent oxidoreductase" evidence="1">
    <location>
        <begin position="19"/>
        <end position="310"/>
    </location>
</feature>
<dbReference type="Pfam" id="PF00248">
    <property type="entry name" value="Aldo_ket_red"/>
    <property type="match status" value="1"/>
</dbReference>
<accession>A0ABU0RAP8</accession>
<evidence type="ECO:0000259" key="1">
    <source>
        <dbReference type="Pfam" id="PF00248"/>
    </source>
</evidence>
<organism evidence="2 3">
    <name type="scientific">Agromyces ramosus</name>
    <dbReference type="NCBI Taxonomy" id="33879"/>
    <lineage>
        <taxon>Bacteria</taxon>
        <taxon>Bacillati</taxon>
        <taxon>Actinomycetota</taxon>
        <taxon>Actinomycetes</taxon>
        <taxon>Micrococcales</taxon>
        <taxon>Microbacteriaceae</taxon>
        <taxon>Agromyces</taxon>
    </lineage>
</organism>
<reference evidence="2 3" key="1">
    <citation type="submission" date="2023-07" db="EMBL/GenBank/DDBJ databases">
        <title>Comparative genomics of wheat-associated soil bacteria to identify genetic determinants of phenazine resistance.</title>
        <authorList>
            <person name="Mouncey N."/>
        </authorList>
    </citation>
    <scope>NUCLEOTIDE SEQUENCE [LARGE SCALE GENOMIC DNA]</scope>
    <source>
        <strain evidence="2 3">V3I3</strain>
    </source>
</reference>
<evidence type="ECO:0000313" key="3">
    <source>
        <dbReference type="Proteomes" id="UP001239083"/>
    </source>
</evidence>
<dbReference type="SUPFAM" id="SSF51430">
    <property type="entry name" value="NAD(P)-linked oxidoreductase"/>
    <property type="match status" value="1"/>
</dbReference>
<dbReference type="PANTHER" id="PTHR42686:SF1">
    <property type="entry name" value="GH17980P-RELATED"/>
    <property type="match status" value="1"/>
</dbReference>
<sequence length="332" mass="35605">MIAASRGIGRPGGGGRPDIALGCAQLGDLYRALADDEATAIVDAAWDVGIRHFDTAPHYGAGLSEWRVGRALRGRDRDDYTISTKVGRRLESPTGGSTAERPHPDTQRVIDYTADGIRRTLDDSRARLGTDRIDIVFVHDPQLDPEAALTTGFAALQAMKDEGAITSIGVGTSHVDLLLRFVRETQIDTVLLSGRMTLLNQEAAAELLPECAARGIRVLNAAVFNSGILATDTVPVDAKYDYRPAPAELLERARRIGDVCADHGVRLPSAALRYSLAAEAVAAVIVGADTPEQIVETVRLLDEHVPPALWDDLDRRSLVPSPNRSVHSGGIS</sequence>
<dbReference type="PANTHER" id="PTHR42686">
    <property type="entry name" value="GH17980P-RELATED"/>
    <property type="match status" value="1"/>
</dbReference>
<dbReference type="InterPro" id="IPR023210">
    <property type="entry name" value="NADP_OxRdtase_dom"/>
</dbReference>